<gene>
    <name evidence="3" type="ORF">PPNO1_LOCUS2271</name>
</gene>
<keyword evidence="4" id="KW-1185">Reference proteome</keyword>
<sequence>MPPGLDYFTQPPQMMSSAAVKPGTPSKIGGQGGLSSNPLKQLWRHPTNPFAEHRGCTTLRSRYLDLGRSYSVGQTDPDSAPPSMSSSAMLGRSRPHGHAGIQHRPSRPSMLSEMSSESALGKVKEVDDDEDDSEHVSELHYQSSIHQSAEAKTIEMLARENAMLRQQQYHNARLRPRSSTAAAYGISGSYTLRETVPEESEYAIDELDEANDAVDLSNPRRTLNRRMSEFGPSAFRSPFGMDSRKHDSVKKGIWHSQLGFSGLGDIPQSRRHSFADVPTRQASITSLNDHAAAAAAAAGLDIGSQDPQSSQDYPSAYGDGPAFVMGGGGAGNGPVMAQQSYNGQFPSPYSLQGSFNNRATSPHRTLYGMSQPRQNQLLHIVYFKCSRADVFYIQEGTGLTVKPGDLVIVEADRGTDIGTVVRDNVDWQTAKDLKEYYAEEHYKWLMMYSQNAAAVQEGDSATGELKPKLIKRLAQSHEIHSLREKEGNEAKAKRVCMQKVKEHGLNMEILDAEFQMDWKKLTFYYFADSYINFNSLVTDLFKIYKTRIWMSAVNPASFANPTLGLQAPSGIGPGAPQQQYGAMGFGAGPRATTNMSYYTASGPNGDPYGAGFSPQNDFGSMRRVPGQGPNPGPHAGMSPLGGQQDWVSSFQGLSLNTR</sequence>
<evidence type="ECO:0000259" key="2">
    <source>
        <dbReference type="PROSITE" id="PS51411"/>
    </source>
</evidence>
<dbReference type="Pfam" id="PF04468">
    <property type="entry name" value="PSP1"/>
    <property type="match status" value="1"/>
</dbReference>
<accession>A0A9P1GYW6</accession>
<reference evidence="3" key="1">
    <citation type="submission" date="2022-11" db="EMBL/GenBank/DDBJ databases">
        <authorList>
            <person name="Scott C."/>
            <person name="Bruce N."/>
        </authorList>
    </citation>
    <scope>NUCLEOTIDE SEQUENCE</scope>
</reference>
<feature type="region of interest" description="Disordered" evidence="1">
    <location>
        <begin position="1"/>
        <end position="35"/>
    </location>
</feature>
<proteinExistence type="predicted"/>
<dbReference type="InterPro" id="IPR047767">
    <property type="entry name" value="PSP1-like"/>
</dbReference>
<dbReference type="PROSITE" id="PS51411">
    <property type="entry name" value="PSP1_C"/>
    <property type="match status" value="1"/>
</dbReference>
<dbReference type="InterPro" id="IPR007557">
    <property type="entry name" value="PSP1_C"/>
</dbReference>
<dbReference type="GO" id="GO:0005737">
    <property type="term" value="C:cytoplasm"/>
    <property type="evidence" value="ECO:0007669"/>
    <property type="project" value="TreeGrafter"/>
</dbReference>
<protein>
    <recommendedName>
        <fullName evidence="2">PSP1 C-terminal domain-containing protein</fullName>
    </recommendedName>
</protein>
<comment type="caution">
    <text evidence="3">The sequence shown here is derived from an EMBL/GenBank/DDBJ whole genome shotgun (WGS) entry which is preliminary data.</text>
</comment>
<name>A0A9P1GYW6_9PEZI</name>
<evidence type="ECO:0000256" key="1">
    <source>
        <dbReference type="SAM" id="MobiDB-lite"/>
    </source>
</evidence>
<dbReference type="PANTHER" id="PTHR43830:SF3">
    <property type="entry name" value="PROTEIN PSP1"/>
    <property type="match status" value="1"/>
</dbReference>
<feature type="domain" description="PSP1 C-terminal" evidence="2">
    <location>
        <begin position="468"/>
        <end position="553"/>
    </location>
</feature>
<organism evidence="3 4">
    <name type="scientific">Parascedosporium putredinis</name>
    <dbReference type="NCBI Taxonomy" id="1442378"/>
    <lineage>
        <taxon>Eukaryota</taxon>
        <taxon>Fungi</taxon>
        <taxon>Dikarya</taxon>
        <taxon>Ascomycota</taxon>
        <taxon>Pezizomycotina</taxon>
        <taxon>Sordariomycetes</taxon>
        <taxon>Hypocreomycetidae</taxon>
        <taxon>Microascales</taxon>
        <taxon>Microascaceae</taxon>
        <taxon>Parascedosporium</taxon>
    </lineage>
</organism>
<dbReference type="OrthoDB" id="243127at2759"/>
<feature type="compositionally biased region" description="Low complexity" evidence="1">
    <location>
        <begin position="107"/>
        <end position="120"/>
    </location>
</feature>
<dbReference type="Proteomes" id="UP000838763">
    <property type="component" value="Unassembled WGS sequence"/>
</dbReference>
<dbReference type="PANTHER" id="PTHR43830">
    <property type="entry name" value="PROTEIN PSP1"/>
    <property type="match status" value="1"/>
</dbReference>
<feature type="region of interest" description="Disordered" evidence="1">
    <location>
        <begin position="618"/>
        <end position="646"/>
    </location>
</feature>
<evidence type="ECO:0000313" key="4">
    <source>
        <dbReference type="Proteomes" id="UP000838763"/>
    </source>
</evidence>
<feature type="region of interest" description="Disordered" evidence="1">
    <location>
        <begin position="70"/>
        <end position="147"/>
    </location>
</feature>
<feature type="compositionally biased region" description="Low complexity" evidence="1">
    <location>
        <begin position="76"/>
        <end position="89"/>
    </location>
</feature>
<evidence type="ECO:0000313" key="3">
    <source>
        <dbReference type="EMBL" id="CAI4212515.1"/>
    </source>
</evidence>
<dbReference type="EMBL" id="CALLCH030000005">
    <property type="protein sequence ID" value="CAI4212515.1"/>
    <property type="molecule type" value="Genomic_DNA"/>
</dbReference>
<dbReference type="AlphaFoldDB" id="A0A9P1GYW6"/>